<dbReference type="InterPro" id="IPR050117">
    <property type="entry name" value="MAPK"/>
</dbReference>
<dbReference type="PANTHER" id="PTHR24055">
    <property type="entry name" value="MITOGEN-ACTIVATED PROTEIN KINASE"/>
    <property type="match status" value="1"/>
</dbReference>
<feature type="non-terminal residue" evidence="7">
    <location>
        <position position="359"/>
    </location>
</feature>
<dbReference type="FunFam" id="1.10.510.10:FF:000624">
    <property type="entry name" value="Mitogen-activated protein kinase"/>
    <property type="match status" value="1"/>
</dbReference>
<dbReference type="SUPFAM" id="SSF56112">
    <property type="entry name" value="Protein kinase-like (PK-like)"/>
    <property type="match status" value="1"/>
</dbReference>
<evidence type="ECO:0000313" key="7">
    <source>
        <dbReference type="EMBL" id="GFA79229.1"/>
    </source>
</evidence>
<protein>
    <recommendedName>
        <fullName evidence="6">Protein kinase domain-containing protein</fullName>
    </recommendedName>
</protein>
<dbReference type="GO" id="GO:0005524">
    <property type="term" value="F:ATP binding"/>
    <property type="evidence" value="ECO:0007669"/>
    <property type="project" value="UniProtKB-KW"/>
</dbReference>
<dbReference type="InterPro" id="IPR000719">
    <property type="entry name" value="Prot_kinase_dom"/>
</dbReference>
<evidence type="ECO:0000256" key="3">
    <source>
        <dbReference type="ARBA" id="ARBA00022741"/>
    </source>
</evidence>
<accession>A0A699K6D8</accession>
<name>A0A699K6D8_TANCI</name>
<reference evidence="7" key="1">
    <citation type="journal article" date="2019" name="Sci. Rep.">
        <title>Draft genome of Tanacetum cinerariifolium, the natural source of mosquito coil.</title>
        <authorList>
            <person name="Yamashiro T."/>
            <person name="Shiraishi A."/>
            <person name="Satake H."/>
            <person name="Nakayama K."/>
        </authorList>
    </citation>
    <scope>NUCLEOTIDE SEQUENCE</scope>
</reference>
<evidence type="ECO:0000256" key="5">
    <source>
        <dbReference type="ARBA" id="ARBA00022840"/>
    </source>
</evidence>
<proteinExistence type="predicted"/>
<evidence type="ECO:0000256" key="1">
    <source>
        <dbReference type="ARBA" id="ARBA00022527"/>
    </source>
</evidence>
<dbReference type="InterPro" id="IPR011009">
    <property type="entry name" value="Kinase-like_dom_sf"/>
</dbReference>
<evidence type="ECO:0000256" key="4">
    <source>
        <dbReference type="ARBA" id="ARBA00022777"/>
    </source>
</evidence>
<sequence>MEKYKRMKEVSRGTFGVVYRAVDKETGEVVAVKKLMTNLNQAMAQQKKPFSETVIRCLCFQILQGLAYRHHKGYFHRDLKPDSLLVNNDAIKIADLGSARKVNGSPLYTNYITTHSYRAPEAILCLPVYDYKVDMWAMGGIMAELLTLKTLFPCESEAGVMHNICRVLGTPTETTWSEGLYLASNIKYQFLDFHGFHGVKLSNILPSASPDLLNLISGLLSWDPCMRLAAVDALQHPFFDICYCVSRPFFHKPKTMDCSLILGPRGFRLPLQREFLKETRNLNMESFSSCSEGEESIEDMIRSLPEHPFDFSKEELIQFLSEHPFEDSAIEMNQFCEKSICPSRIRFTNNINMQQNNKN</sequence>
<feature type="domain" description="Protein kinase" evidence="6">
    <location>
        <begin position="1"/>
        <end position="239"/>
    </location>
</feature>
<dbReference type="Pfam" id="PF00069">
    <property type="entry name" value="Pkinase"/>
    <property type="match status" value="1"/>
</dbReference>
<keyword evidence="5" id="KW-0067">ATP-binding</keyword>
<keyword evidence="3" id="KW-0547">Nucleotide-binding</keyword>
<gene>
    <name evidence="7" type="ORF">Tci_651201</name>
</gene>
<organism evidence="7">
    <name type="scientific">Tanacetum cinerariifolium</name>
    <name type="common">Dalmatian daisy</name>
    <name type="synonym">Chrysanthemum cinerariifolium</name>
    <dbReference type="NCBI Taxonomy" id="118510"/>
    <lineage>
        <taxon>Eukaryota</taxon>
        <taxon>Viridiplantae</taxon>
        <taxon>Streptophyta</taxon>
        <taxon>Embryophyta</taxon>
        <taxon>Tracheophyta</taxon>
        <taxon>Spermatophyta</taxon>
        <taxon>Magnoliopsida</taxon>
        <taxon>eudicotyledons</taxon>
        <taxon>Gunneridae</taxon>
        <taxon>Pentapetalae</taxon>
        <taxon>asterids</taxon>
        <taxon>campanulids</taxon>
        <taxon>Asterales</taxon>
        <taxon>Asteraceae</taxon>
        <taxon>Asteroideae</taxon>
        <taxon>Anthemideae</taxon>
        <taxon>Anthemidinae</taxon>
        <taxon>Tanacetum</taxon>
    </lineage>
</organism>
<dbReference type="GO" id="GO:0004674">
    <property type="term" value="F:protein serine/threonine kinase activity"/>
    <property type="evidence" value="ECO:0007669"/>
    <property type="project" value="UniProtKB-KW"/>
</dbReference>
<keyword evidence="2" id="KW-0808">Transferase</keyword>
<dbReference type="PROSITE" id="PS50011">
    <property type="entry name" value="PROTEIN_KINASE_DOM"/>
    <property type="match status" value="1"/>
</dbReference>
<dbReference type="AlphaFoldDB" id="A0A699K6D8"/>
<evidence type="ECO:0000256" key="2">
    <source>
        <dbReference type="ARBA" id="ARBA00022679"/>
    </source>
</evidence>
<evidence type="ECO:0000259" key="6">
    <source>
        <dbReference type="PROSITE" id="PS50011"/>
    </source>
</evidence>
<keyword evidence="1" id="KW-0723">Serine/threonine-protein kinase</keyword>
<dbReference type="Gene3D" id="1.10.510.10">
    <property type="entry name" value="Transferase(Phosphotransferase) domain 1"/>
    <property type="match status" value="2"/>
</dbReference>
<dbReference type="EMBL" id="BKCJ010488779">
    <property type="protein sequence ID" value="GFA79229.1"/>
    <property type="molecule type" value="Genomic_DNA"/>
</dbReference>
<comment type="caution">
    <text evidence="7">The sequence shown here is derived from an EMBL/GenBank/DDBJ whole genome shotgun (WGS) entry which is preliminary data.</text>
</comment>
<keyword evidence="4" id="KW-0418">Kinase</keyword>